<comment type="caution">
    <text evidence="2">The sequence shown here is derived from an EMBL/GenBank/DDBJ whole genome shotgun (WGS) entry which is preliminary data.</text>
</comment>
<sequence length="81" mass="8438">MRTAEDDVCRTVVAAVAAALDVRPMQLDTTLYEAIDPDALQRLVPCDGPSAAGVTVTFTWAGCTVTVEGSGRVVVGRLASE</sequence>
<organism evidence="2 3">
    <name type="scientific">Halobaculum lipolyticum</name>
    <dbReference type="NCBI Taxonomy" id="3032001"/>
    <lineage>
        <taxon>Archaea</taxon>
        <taxon>Methanobacteriati</taxon>
        <taxon>Methanobacteriota</taxon>
        <taxon>Stenosarchaea group</taxon>
        <taxon>Halobacteria</taxon>
        <taxon>Halobacteriales</taxon>
        <taxon>Haloferacaceae</taxon>
        <taxon>Halobaculum</taxon>
    </lineage>
</organism>
<dbReference type="RefSeq" id="WP_284030503.1">
    <property type="nucleotide sequence ID" value="NZ_CP126154.1"/>
</dbReference>
<evidence type="ECO:0000313" key="2">
    <source>
        <dbReference type="EMBL" id="MFC7069584.1"/>
    </source>
</evidence>
<keyword evidence="3" id="KW-1185">Reference proteome</keyword>
<evidence type="ECO:0000259" key="1">
    <source>
        <dbReference type="Pfam" id="PF18545"/>
    </source>
</evidence>
<reference evidence="2 3" key="1">
    <citation type="journal article" date="2019" name="Int. J. Syst. Evol. Microbiol.">
        <title>The Global Catalogue of Microorganisms (GCM) 10K type strain sequencing project: providing services to taxonomists for standard genome sequencing and annotation.</title>
        <authorList>
            <consortium name="The Broad Institute Genomics Platform"/>
            <consortium name="The Broad Institute Genome Sequencing Center for Infectious Disease"/>
            <person name="Wu L."/>
            <person name="Ma J."/>
        </authorList>
    </citation>
    <scope>NUCLEOTIDE SEQUENCE [LARGE SCALE GENOMIC DNA]</scope>
    <source>
        <strain evidence="2 3">DT31</strain>
    </source>
</reference>
<dbReference type="AlphaFoldDB" id="A0ABD5W8C5"/>
<feature type="domain" description="Halobacterial output" evidence="1">
    <location>
        <begin position="6"/>
        <end position="75"/>
    </location>
</feature>
<gene>
    <name evidence="2" type="ORF">ACFQL9_08020</name>
</gene>
<dbReference type="EMBL" id="JBHTAH010000005">
    <property type="protein sequence ID" value="MFC7069584.1"/>
    <property type="molecule type" value="Genomic_DNA"/>
</dbReference>
<dbReference type="GeneID" id="81125336"/>
<name>A0ABD5W8C5_9EURY</name>
<accession>A0ABD5W8C5</accession>
<dbReference type="Proteomes" id="UP001596461">
    <property type="component" value="Unassembled WGS sequence"/>
</dbReference>
<dbReference type="InterPro" id="IPR040624">
    <property type="entry name" value="HalOD1"/>
</dbReference>
<dbReference type="Pfam" id="PF18545">
    <property type="entry name" value="HalOD1"/>
    <property type="match status" value="1"/>
</dbReference>
<evidence type="ECO:0000313" key="3">
    <source>
        <dbReference type="Proteomes" id="UP001596461"/>
    </source>
</evidence>
<protein>
    <submittedName>
        <fullName evidence="2">HalOD1 output domain-containing protein</fullName>
    </submittedName>
</protein>
<proteinExistence type="predicted"/>